<proteinExistence type="predicted"/>
<dbReference type="OrthoDB" id="9781521at2"/>
<dbReference type="CDD" id="cd02209">
    <property type="entry name" value="cupin_XRE_C"/>
    <property type="match status" value="1"/>
</dbReference>
<dbReference type="EMBL" id="PPRF01000002">
    <property type="protein sequence ID" value="PNZ30493.1"/>
    <property type="molecule type" value="Genomic_DNA"/>
</dbReference>
<dbReference type="Gene3D" id="1.10.260.40">
    <property type="entry name" value="lambda repressor-like DNA-binding domains"/>
    <property type="match status" value="1"/>
</dbReference>
<dbReference type="GO" id="GO:0005829">
    <property type="term" value="C:cytosol"/>
    <property type="evidence" value="ECO:0007669"/>
    <property type="project" value="TreeGrafter"/>
</dbReference>
<dbReference type="PANTHER" id="PTHR46797">
    <property type="entry name" value="HTH-TYPE TRANSCRIPTIONAL REGULATOR"/>
    <property type="match status" value="1"/>
</dbReference>
<evidence type="ECO:0000313" key="5">
    <source>
        <dbReference type="EMBL" id="PNZ30493.1"/>
    </source>
</evidence>
<dbReference type="InterPro" id="IPR001387">
    <property type="entry name" value="Cro/C1-type_HTH"/>
</dbReference>
<dbReference type="SMART" id="SM00530">
    <property type="entry name" value="HTH_XRE"/>
    <property type="match status" value="1"/>
</dbReference>
<dbReference type="InterPro" id="IPR050807">
    <property type="entry name" value="TransReg_Diox_bact_type"/>
</dbReference>
<dbReference type="Gene3D" id="2.60.120.10">
    <property type="entry name" value="Jelly Rolls"/>
    <property type="match status" value="1"/>
</dbReference>
<comment type="caution">
    <text evidence="5">The sequence shown here is derived from an EMBL/GenBank/DDBJ whole genome shotgun (WGS) entry which is preliminary data.</text>
</comment>
<dbReference type="InterPro" id="IPR010982">
    <property type="entry name" value="Lambda_DNA-bd_dom_sf"/>
</dbReference>
<keyword evidence="3" id="KW-0804">Transcription</keyword>
<organism evidence="5 6">
    <name type="scientific">Staphylococcus rostri</name>
    <dbReference type="NCBI Taxonomy" id="522262"/>
    <lineage>
        <taxon>Bacteria</taxon>
        <taxon>Bacillati</taxon>
        <taxon>Bacillota</taxon>
        <taxon>Bacilli</taxon>
        <taxon>Bacillales</taxon>
        <taxon>Staphylococcaceae</taxon>
        <taxon>Staphylococcus</taxon>
    </lineage>
</organism>
<keyword evidence="6" id="KW-1185">Reference proteome</keyword>
<keyword evidence="1" id="KW-0805">Transcription regulation</keyword>
<gene>
    <name evidence="5" type="ORF">CD122_00415</name>
</gene>
<evidence type="ECO:0000256" key="2">
    <source>
        <dbReference type="ARBA" id="ARBA00023125"/>
    </source>
</evidence>
<accession>A0A2K3YXZ4</accession>
<dbReference type="Pfam" id="PF01381">
    <property type="entry name" value="HTH_3"/>
    <property type="match status" value="1"/>
</dbReference>
<protein>
    <submittedName>
        <fullName evidence="5">Transcriptional regulator</fullName>
    </submittedName>
</protein>
<dbReference type="InterPro" id="IPR011051">
    <property type="entry name" value="RmlC_Cupin_sf"/>
</dbReference>
<dbReference type="GO" id="GO:0003677">
    <property type="term" value="F:DNA binding"/>
    <property type="evidence" value="ECO:0007669"/>
    <property type="project" value="UniProtKB-KW"/>
</dbReference>
<dbReference type="AlphaFoldDB" id="A0A2K3YXZ4"/>
<dbReference type="Proteomes" id="UP000242752">
    <property type="component" value="Unassembled WGS sequence"/>
</dbReference>
<evidence type="ECO:0000256" key="3">
    <source>
        <dbReference type="ARBA" id="ARBA00023163"/>
    </source>
</evidence>
<evidence type="ECO:0000259" key="4">
    <source>
        <dbReference type="PROSITE" id="PS50943"/>
    </source>
</evidence>
<dbReference type="InterPro" id="IPR013096">
    <property type="entry name" value="Cupin_2"/>
</dbReference>
<evidence type="ECO:0000256" key="1">
    <source>
        <dbReference type="ARBA" id="ARBA00023015"/>
    </source>
</evidence>
<name>A0A2K3YXZ4_9STAP</name>
<dbReference type="SUPFAM" id="SSF47413">
    <property type="entry name" value="lambda repressor-like DNA-binding domains"/>
    <property type="match status" value="1"/>
</dbReference>
<dbReference type="GO" id="GO:0003700">
    <property type="term" value="F:DNA-binding transcription factor activity"/>
    <property type="evidence" value="ECO:0007669"/>
    <property type="project" value="TreeGrafter"/>
</dbReference>
<sequence length="183" mass="20688">MEDINQIVARNIQQYRQTHRLSLDKISQLTGISKTMISQIEKGTGNPSINTLWKLANGLHLPLNELISDNKRDIYQVATEDLQPIYNDDQSVVVYPYFPYDNAHGFEMFSMEIAPGGKLDSDGHPQGSQEFIIVNDGTLTLDIGTQTYHVEASQAIRFNGEHTHSYRNETDTQVLLTATIQYT</sequence>
<dbReference type="Pfam" id="PF07883">
    <property type="entry name" value="Cupin_2"/>
    <property type="match status" value="1"/>
</dbReference>
<dbReference type="PROSITE" id="PS50943">
    <property type="entry name" value="HTH_CROC1"/>
    <property type="match status" value="1"/>
</dbReference>
<keyword evidence="2" id="KW-0238">DNA-binding</keyword>
<dbReference type="CDD" id="cd00093">
    <property type="entry name" value="HTH_XRE"/>
    <property type="match status" value="1"/>
</dbReference>
<reference evidence="5 6" key="1">
    <citation type="submission" date="2017-08" db="EMBL/GenBank/DDBJ databases">
        <title>Draft genome sequences of 64 type strains of genus Staph aureus.</title>
        <authorList>
            <person name="Cole K."/>
            <person name="Golubchik T."/>
            <person name="Russell J."/>
            <person name="Foster D."/>
            <person name="Llewelyn M."/>
            <person name="Wilson D."/>
            <person name="Crook D."/>
            <person name="Paul J."/>
        </authorList>
    </citation>
    <scope>NUCLEOTIDE SEQUENCE [LARGE SCALE GENOMIC DNA]</scope>
    <source>
        <strain evidence="5 6">DSM 21968</strain>
    </source>
</reference>
<dbReference type="SUPFAM" id="SSF51182">
    <property type="entry name" value="RmlC-like cupins"/>
    <property type="match status" value="1"/>
</dbReference>
<dbReference type="RefSeq" id="WP_103357052.1">
    <property type="nucleotide sequence ID" value="NZ_CP113107.1"/>
</dbReference>
<dbReference type="InterPro" id="IPR014710">
    <property type="entry name" value="RmlC-like_jellyroll"/>
</dbReference>
<evidence type="ECO:0000313" key="6">
    <source>
        <dbReference type="Proteomes" id="UP000242752"/>
    </source>
</evidence>
<dbReference type="PANTHER" id="PTHR46797:SF23">
    <property type="entry name" value="HTH-TYPE TRANSCRIPTIONAL REGULATOR SUTR"/>
    <property type="match status" value="1"/>
</dbReference>
<feature type="domain" description="HTH cro/C1-type" evidence="4">
    <location>
        <begin position="12"/>
        <end position="66"/>
    </location>
</feature>